<feature type="region of interest" description="Disordered" evidence="1">
    <location>
        <begin position="56"/>
        <end position="79"/>
    </location>
</feature>
<feature type="domain" description="THIF-type NAD/FAD binding fold" evidence="2">
    <location>
        <begin position="2"/>
        <end position="59"/>
    </location>
</feature>
<dbReference type="Gene3D" id="3.40.50.720">
    <property type="entry name" value="NAD(P)-binding Rossmann-like Domain"/>
    <property type="match status" value="2"/>
</dbReference>
<feature type="non-terminal residue" evidence="3">
    <location>
        <position position="1"/>
    </location>
</feature>
<dbReference type="GO" id="GO:0008641">
    <property type="term" value="F:ubiquitin-like modifier activating enzyme activity"/>
    <property type="evidence" value="ECO:0007669"/>
    <property type="project" value="InterPro"/>
</dbReference>
<dbReference type="InterPro" id="IPR035985">
    <property type="entry name" value="Ubiquitin-activating_enz"/>
</dbReference>
<feature type="non-terminal residue" evidence="3">
    <location>
        <position position="216"/>
    </location>
</feature>
<proteinExistence type="predicted"/>
<keyword evidence="3" id="KW-0548">Nucleotidyltransferase</keyword>
<dbReference type="RefSeq" id="WP_228455048.1">
    <property type="nucleotide sequence ID" value="NZ_VJYJ02001485.1"/>
</dbReference>
<dbReference type="InterPro" id="IPR000594">
    <property type="entry name" value="ThiF_NAD_FAD-bd"/>
</dbReference>
<dbReference type="GO" id="GO:0016779">
    <property type="term" value="F:nucleotidyltransferase activity"/>
    <property type="evidence" value="ECO:0007669"/>
    <property type="project" value="UniProtKB-KW"/>
</dbReference>
<dbReference type="Pfam" id="PF00899">
    <property type="entry name" value="ThiF"/>
    <property type="match status" value="1"/>
</dbReference>
<dbReference type="SUPFAM" id="SSF69572">
    <property type="entry name" value="Activating enzymes of the ubiquitin-like proteins"/>
    <property type="match status" value="1"/>
</dbReference>
<accession>A0A646IHL2</accession>
<name>A0A646IHL2_9ACTN</name>
<protein>
    <submittedName>
        <fullName evidence="3">ThiF family adenylyltransferase</fullName>
    </submittedName>
</protein>
<feature type="region of interest" description="Disordered" evidence="1">
    <location>
        <begin position="193"/>
        <end position="216"/>
    </location>
</feature>
<evidence type="ECO:0000259" key="2">
    <source>
        <dbReference type="Pfam" id="PF00899"/>
    </source>
</evidence>
<gene>
    <name evidence="3" type="ORF">FNX48_025310</name>
</gene>
<keyword evidence="3" id="KW-0808">Transferase</keyword>
<dbReference type="EMBL" id="VJYJ02001485">
    <property type="protein sequence ID" value="MQS10360.1"/>
    <property type="molecule type" value="Genomic_DNA"/>
</dbReference>
<dbReference type="AlphaFoldDB" id="A0A646IHL2"/>
<organism evidence="3">
    <name type="scientific">Streptomyces alkaliphilus</name>
    <dbReference type="NCBI Taxonomy" id="1472722"/>
    <lineage>
        <taxon>Bacteria</taxon>
        <taxon>Bacillati</taxon>
        <taxon>Actinomycetota</taxon>
        <taxon>Actinomycetes</taxon>
        <taxon>Kitasatosporales</taxon>
        <taxon>Streptomycetaceae</taxon>
        <taxon>Streptomyces</taxon>
    </lineage>
</organism>
<sequence length="216" mass="21880">RVGTAIAATLARAGIGGVEVVDGGTVDPRDVSAAGFAPEHVGRRRNAAADSLVRRLRPWPRGGERSGRPRRGSGPAGPELVIIAPRDGISAYAPSPEAVEPLMEAGIPHLYAGVVEATGFVGPLVVPGRTPCAGCLMLERERRESGWPLLVGQWRQGRRGAGSPSCDTALATAVAGLAAVTALGVLDGTLPAASPTPFPEHPRGTPPGAGPPPGAV</sequence>
<dbReference type="Proteomes" id="UP000315516">
    <property type="component" value="Unassembled WGS sequence"/>
</dbReference>
<evidence type="ECO:0000256" key="1">
    <source>
        <dbReference type="SAM" id="MobiDB-lite"/>
    </source>
</evidence>
<feature type="compositionally biased region" description="Pro residues" evidence="1">
    <location>
        <begin position="194"/>
        <end position="216"/>
    </location>
</feature>
<comment type="caution">
    <text evidence="3">The sequence shown here is derived from an EMBL/GenBank/DDBJ whole genome shotgun (WGS) entry which is preliminary data.</text>
</comment>
<reference evidence="3" key="1">
    <citation type="submission" date="2019-10" db="EMBL/GenBank/DDBJ databases">
        <title>Streptomyces sp. nov., a novel actinobacterium isolated from alkaline environment.</title>
        <authorList>
            <person name="Golinska P."/>
        </authorList>
    </citation>
    <scope>NUCLEOTIDE SEQUENCE</scope>
    <source>
        <strain evidence="3">IF17</strain>
    </source>
</reference>
<evidence type="ECO:0000313" key="3">
    <source>
        <dbReference type="EMBL" id="MQS10360.1"/>
    </source>
</evidence>